<dbReference type="eggNOG" id="ENOG50303GY">
    <property type="taxonomic scope" value="Bacteria"/>
</dbReference>
<dbReference type="KEGG" id="bpb:bpr_IV040"/>
<keyword evidence="1" id="KW-0472">Membrane</keyword>
<keyword evidence="1" id="KW-1133">Transmembrane helix</keyword>
<dbReference type="AlphaFoldDB" id="E0S4S3"/>
<organism evidence="2 3">
    <name type="scientific">Butyrivibrio proteoclasticus (strain ATCC 51982 / DSM 14932 / B316)</name>
    <name type="common">Clostridium proteoclasticum</name>
    <dbReference type="NCBI Taxonomy" id="515622"/>
    <lineage>
        <taxon>Bacteria</taxon>
        <taxon>Bacillati</taxon>
        <taxon>Bacillota</taxon>
        <taxon>Clostridia</taxon>
        <taxon>Lachnospirales</taxon>
        <taxon>Lachnospiraceae</taxon>
        <taxon>Butyrivibrio</taxon>
    </lineage>
</organism>
<feature type="transmembrane region" description="Helical" evidence="1">
    <location>
        <begin position="76"/>
        <end position="93"/>
    </location>
</feature>
<accession>E0S4S3</accession>
<name>E0S4S3_BUTPB</name>
<evidence type="ECO:0000256" key="1">
    <source>
        <dbReference type="SAM" id="Phobius"/>
    </source>
</evidence>
<keyword evidence="3" id="KW-1185">Reference proteome</keyword>
<dbReference type="HOGENOM" id="CLU_171645_0_0_9"/>
<reference evidence="2 3" key="1">
    <citation type="journal article" date="2010" name="PLoS ONE">
        <title>The glycobiome of the rumen bacterium Butyrivibrio proteoclasticus B316(T) highlights adaptation to a polysaccharide-rich environment.</title>
        <authorList>
            <person name="Kelly W.J."/>
            <person name="Leahy S.C."/>
            <person name="Altermann E."/>
            <person name="Yeoman C.J."/>
            <person name="Dunne J.C."/>
            <person name="Kong Z."/>
            <person name="Pacheco D.M."/>
            <person name="Li D."/>
            <person name="Noel S.J."/>
            <person name="Moon C.D."/>
            <person name="Cookson A.L."/>
            <person name="Attwood G.T."/>
        </authorList>
    </citation>
    <scope>NUCLEOTIDE SEQUENCE [LARGE SCALE GENOMIC DNA]</scope>
    <source>
        <strain evidence="3">ATCC 51982 / DSM 14932 / B316</strain>
        <plasmid evidence="3">Plasmid pCY186</plasmid>
    </source>
</reference>
<dbReference type="Proteomes" id="UP000001299">
    <property type="component" value="Plasmid pCY186"/>
</dbReference>
<evidence type="ECO:0000313" key="2">
    <source>
        <dbReference type="EMBL" id="ADL36405.1"/>
    </source>
</evidence>
<geneLocation type="plasmid" evidence="2 3">
    <name>pCY186</name>
</geneLocation>
<protein>
    <submittedName>
        <fullName evidence="2">Uncharacterized protein</fullName>
    </submittedName>
</protein>
<proteinExistence type="predicted"/>
<keyword evidence="2" id="KW-0614">Plasmid</keyword>
<keyword evidence="1" id="KW-0812">Transmembrane</keyword>
<sequence>MIFVRPVFFQFGRNNKPYFAVICLYPTPHLYYYQSCKELFLIEGERDCMKNKKLEAFVVLVGGAAWVYVALTSGKPVFLCAAFPLLYLAYDLFMKSKNSKKTITTGKKGSDK</sequence>
<gene>
    <name evidence="2" type="ordered locus">bpr_IV040</name>
</gene>
<feature type="transmembrane region" description="Helical" evidence="1">
    <location>
        <begin position="54"/>
        <end position="70"/>
    </location>
</feature>
<dbReference type="EMBL" id="CP001813">
    <property type="protein sequence ID" value="ADL36405.1"/>
    <property type="molecule type" value="Genomic_DNA"/>
</dbReference>
<evidence type="ECO:0000313" key="3">
    <source>
        <dbReference type="Proteomes" id="UP000001299"/>
    </source>
</evidence>